<evidence type="ECO:0000256" key="1">
    <source>
        <dbReference type="ARBA" id="ARBA00023054"/>
    </source>
</evidence>
<reference evidence="4" key="1">
    <citation type="submission" date="2020-08" db="EMBL/GenBank/DDBJ databases">
        <title>Multicomponent nature underlies the extraordinary mechanical properties of spider dragline silk.</title>
        <authorList>
            <person name="Kono N."/>
            <person name="Nakamura H."/>
            <person name="Mori M."/>
            <person name="Yoshida Y."/>
            <person name="Ohtoshi R."/>
            <person name="Malay A.D."/>
            <person name="Moran D.A.P."/>
            <person name="Tomita M."/>
            <person name="Numata K."/>
            <person name="Arakawa K."/>
        </authorList>
    </citation>
    <scope>NUCLEOTIDE SEQUENCE</scope>
</reference>
<feature type="region of interest" description="Disordered" evidence="2">
    <location>
        <begin position="1"/>
        <end position="38"/>
    </location>
</feature>
<keyword evidence="1" id="KW-0175">Coiled coil</keyword>
<dbReference type="AlphaFoldDB" id="A0A8X6QZB9"/>
<feature type="non-terminal residue" evidence="4">
    <location>
        <position position="70"/>
    </location>
</feature>
<sequence>MMEDVSAAQNHSVQLGLPSGGIGINSKQSQDDHTQRPHYSIPGILHFIQHEWARFEMERAQWEVERAELQ</sequence>
<organism evidence="4 5">
    <name type="scientific">Nephila pilipes</name>
    <name type="common">Giant wood spider</name>
    <name type="synonym">Nephila maculata</name>
    <dbReference type="NCBI Taxonomy" id="299642"/>
    <lineage>
        <taxon>Eukaryota</taxon>
        <taxon>Metazoa</taxon>
        <taxon>Ecdysozoa</taxon>
        <taxon>Arthropoda</taxon>
        <taxon>Chelicerata</taxon>
        <taxon>Arachnida</taxon>
        <taxon>Araneae</taxon>
        <taxon>Araneomorphae</taxon>
        <taxon>Entelegynae</taxon>
        <taxon>Araneoidea</taxon>
        <taxon>Nephilidae</taxon>
        <taxon>Nephila</taxon>
    </lineage>
</organism>
<evidence type="ECO:0000259" key="3">
    <source>
        <dbReference type="Pfam" id="PF08232"/>
    </source>
</evidence>
<dbReference type="PANTHER" id="PTHR15653">
    <property type="entry name" value="STRIATIN"/>
    <property type="match status" value="1"/>
</dbReference>
<protein>
    <submittedName>
        <fullName evidence="4">Striatin-3</fullName>
    </submittedName>
</protein>
<accession>A0A8X6QZB9</accession>
<comment type="caution">
    <text evidence="4">The sequence shown here is derived from an EMBL/GenBank/DDBJ whole genome shotgun (WGS) entry which is preliminary data.</text>
</comment>
<dbReference type="EMBL" id="BMAW01132868">
    <property type="protein sequence ID" value="GFU45834.1"/>
    <property type="molecule type" value="Genomic_DNA"/>
</dbReference>
<dbReference type="InterPro" id="IPR013258">
    <property type="entry name" value="Striatin_N"/>
</dbReference>
<dbReference type="PANTHER" id="PTHR15653:SF0">
    <property type="entry name" value="CONNECTOR OF KINASE TO AP-1, ISOFORM E"/>
    <property type="match status" value="1"/>
</dbReference>
<evidence type="ECO:0000256" key="2">
    <source>
        <dbReference type="SAM" id="MobiDB-lite"/>
    </source>
</evidence>
<keyword evidence="5" id="KW-1185">Reference proteome</keyword>
<dbReference type="OrthoDB" id="727118at2759"/>
<name>A0A8X6QZB9_NEPPI</name>
<dbReference type="Proteomes" id="UP000887013">
    <property type="component" value="Unassembled WGS sequence"/>
</dbReference>
<evidence type="ECO:0000313" key="4">
    <source>
        <dbReference type="EMBL" id="GFU45834.1"/>
    </source>
</evidence>
<dbReference type="Pfam" id="PF08232">
    <property type="entry name" value="Striatin"/>
    <property type="match status" value="1"/>
</dbReference>
<gene>
    <name evidence="4" type="primary">X975_18359</name>
    <name evidence="4" type="ORF">NPIL_125421</name>
</gene>
<evidence type="ECO:0000313" key="5">
    <source>
        <dbReference type="Proteomes" id="UP000887013"/>
    </source>
</evidence>
<feature type="domain" description="Striatin N-terminal" evidence="3">
    <location>
        <begin position="41"/>
        <end position="70"/>
    </location>
</feature>
<dbReference type="InterPro" id="IPR051488">
    <property type="entry name" value="WD_repeat_striatin"/>
</dbReference>
<proteinExistence type="predicted"/>